<keyword evidence="2" id="KW-1185">Reference proteome</keyword>
<protein>
    <submittedName>
        <fullName evidence="1">Uncharacterized protein</fullName>
    </submittedName>
</protein>
<organism evidence="1 2">
    <name type="scientific">Mycobacterium phage MooMoo</name>
    <dbReference type="NCBI Taxonomy" id="2108127"/>
    <lineage>
        <taxon>Viruses</taxon>
        <taxon>Duplodnaviria</taxon>
        <taxon>Heunggongvirae</taxon>
        <taxon>Uroviricota</taxon>
        <taxon>Caudoviricetes</taxon>
        <taxon>Gracegardnervirinae</taxon>
        <taxon>Moomoovirus</taxon>
        <taxon>Moomoovirus moomoo</taxon>
    </lineage>
</organism>
<reference evidence="2" key="1">
    <citation type="submission" date="2018-02" db="EMBL/GenBank/DDBJ databases">
        <authorList>
            <person name="Cohen D.B."/>
            <person name="Kent A.D."/>
        </authorList>
    </citation>
    <scope>NUCLEOTIDE SEQUENCE [LARGE SCALE GENOMIC DNA]</scope>
</reference>
<evidence type="ECO:0000313" key="1">
    <source>
        <dbReference type="EMBL" id="AVO21659.1"/>
    </source>
</evidence>
<dbReference type="Proteomes" id="UP000241634">
    <property type="component" value="Segment"/>
</dbReference>
<sequence>MNRYSHNGSATIQGSFGQLIGVFPMSHVRGEGHDERIDAQFTCPNGGKFHLELTRAAALLVAQELLDAAMKLPVAPDVSGALADLEEK</sequence>
<accession>A0A2P1JR88</accession>
<name>A0A2P1JR88_9CAUD</name>
<dbReference type="EMBL" id="MH001449">
    <property type="protein sequence ID" value="AVO21659.1"/>
    <property type="molecule type" value="Genomic_DNA"/>
</dbReference>
<dbReference type="KEGG" id="vg:60335239"/>
<dbReference type="RefSeq" id="YP_009963655.1">
    <property type="nucleotide sequence ID" value="NC_051721.1"/>
</dbReference>
<evidence type="ECO:0000313" key="2">
    <source>
        <dbReference type="Proteomes" id="UP000241634"/>
    </source>
</evidence>
<proteinExistence type="predicted"/>
<dbReference type="GeneID" id="60335239"/>
<gene>
    <name evidence="1" type="primary">54</name>
    <name evidence="1" type="ORF">SEA_MOOMOO_54</name>
</gene>